<evidence type="ECO:0000256" key="1">
    <source>
        <dbReference type="SAM" id="Phobius"/>
    </source>
</evidence>
<dbReference type="AlphaFoldDB" id="A0A0W0EZ05"/>
<organism evidence="2 3">
    <name type="scientific">Moniliophthora roreri</name>
    <name type="common">Frosty pod rot fungus</name>
    <name type="synonym">Monilia roreri</name>
    <dbReference type="NCBI Taxonomy" id="221103"/>
    <lineage>
        <taxon>Eukaryota</taxon>
        <taxon>Fungi</taxon>
        <taxon>Dikarya</taxon>
        <taxon>Basidiomycota</taxon>
        <taxon>Agaricomycotina</taxon>
        <taxon>Agaricomycetes</taxon>
        <taxon>Agaricomycetidae</taxon>
        <taxon>Agaricales</taxon>
        <taxon>Marasmiineae</taxon>
        <taxon>Marasmiaceae</taxon>
        <taxon>Moniliophthora</taxon>
    </lineage>
</organism>
<dbReference type="Proteomes" id="UP000054988">
    <property type="component" value="Unassembled WGS sequence"/>
</dbReference>
<keyword evidence="1" id="KW-1133">Transmembrane helix</keyword>
<keyword evidence="1" id="KW-0472">Membrane</keyword>
<proteinExistence type="predicted"/>
<keyword evidence="1" id="KW-0812">Transmembrane</keyword>
<comment type="caution">
    <text evidence="2">The sequence shown here is derived from an EMBL/GenBank/DDBJ whole genome shotgun (WGS) entry which is preliminary data.</text>
</comment>
<reference evidence="2 3" key="1">
    <citation type="submission" date="2015-12" db="EMBL/GenBank/DDBJ databases">
        <title>Draft genome sequence of Moniliophthora roreri, the causal agent of frosty pod rot of cacao.</title>
        <authorList>
            <person name="Aime M.C."/>
            <person name="Diaz-Valderrama J.R."/>
            <person name="Kijpornyongpan T."/>
            <person name="Phillips-Mora W."/>
        </authorList>
    </citation>
    <scope>NUCLEOTIDE SEQUENCE [LARGE SCALE GENOMIC DNA]</scope>
    <source>
        <strain evidence="2 3">MCA 2952</strain>
    </source>
</reference>
<feature type="transmembrane region" description="Helical" evidence="1">
    <location>
        <begin position="6"/>
        <end position="24"/>
    </location>
</feature>
<accession>A0A0W0EZ05</accession>
<gene>
    <name evidence="2" type="ORF">WG66_18066</name>
</gene>
<dbReference type="EMBL" id="LATX01002435">
    <property type="protein sequence ID" value="KTB29306.1"/>
    <property type="molecule type" value="Genomic_DNA"/>
</dbReference>
<protein>
    <submittedName>
        <fullName evidence="2">Uncharacterized protein</fullName>
    </submittedName>
</protein>
<name>A0A0W0EZ05_MONRR</name>
<evidence type="ECO:0000313" key="2">
    <source>
        <dbReference type="EMBL" id="KTB29306.1"/>
    </source>
</evidence>
<evidence type="ECO:0000313" key="3">
    <source>
        <dbReference type="Proteomes" id="UP000054988"/>
    </source>
</evidence>
<sequence length="30" mass="3310">MASNWVVMASNWVVITTIKLFISLSKPGCI</sequence>